<sequence length="303" mass="33118">MPAPKDNEVRIKIYAGVVTPSDCAFRKADPFMIRLIYGLTKPKNVKQGVEFAGEIDEIGHDVTLFKKGDQVYGMSPNSFGAHAEYLCLPEHKVLFLKPTNASYEEAAAVCDGATTALTFLRDKANIRSGQKVLINGASGSVGAYAVQLAKYYGAEVTGVCSSVNVELVKSLGADHIIDYTHQDFTKSDLTYDVIFDAIGKSSFSRCKSSLKQTGIYLSTVPKLGTLLRMAWSSKFGGRKAIFTAAGLQQSKENLAFLKELFEAGKLKAIIDRRYPLEQTAEAHRYVETGRKKGNVVITVGHRS</sequence>
<name>A0A3D9I1S2_9BACL</name>
<reference evidence="2 3" key="1">
    <citation type="submission" date="2018-07" db="EMBL/GenBank/DDBJ databases">
        <title>Genomic Encyclopedia of Type Strains, Phase III (KMG-III): the genomes of soil and plant-associated and newly described type strains.</title>
        <authorList>
            <person name="Whitman W."/>
        </authorList>
    </citation>
    <scope>NUCLEOTIDE SEQUENCE [LARGE SCALE GENOMIC DNA]</scope>
    <source>
        <strain evidence="2 3">CECT 8236</strain>
    </source>
</reference>
<evidence type="ECO:0000313" key="2">
    <source>
        <dbReference type="EMBL" id="RED55722.1"/>
    </source>
</evidence>
<dbReference type="AlphaFoldDB" id="A0A3D9I1S2"/>
<feature type="domain" description="Enoyl reductase (ER)" evidence="1">
    <location>
        <begin position="16"/>
        <end position="297"/>
    </location>
</feature>
<evidence type="ECO:0000313" key="3">
    <source>
        <dbReference type="Proteomes" id="UP000256869"/>
    </source>
</evidence>
<dbReference type="CDD" id="cd08267">
    <property type="entry name" value="MDR1"/>
    <property type="match status" value="1"/>
</dbReference>
<dbReference type="Pfam" id="PF13602">
    <property type="entry name" value="ADH_zinc_N_2"/>
    <property type="match status" value="1"/>
</dbReference>
<dbReference type="InterPro" id="IPR013154">
    <property type="entry name" value="ADH-like_N"/>
</dbReference>
<dbReference type="PANTHER" id="PTHR44013">
    <property type="entry name" value="ZINC-TYPE ALCOHOL DEHYDROGENASE-LIKE PROTEIN C16A3.02C"/>
    <property type="match status" value="1"/>
</dbReference>
<dbReference type="InterPro" id="IPR011032">
    <property type="entry name" value="GroES-like_sf"/>
</dbReference>
<dbReference type="Pfam" id="PF08240">
    <property type="entry name" value="ADH_N"/>
    <property type="match status" value="1"/>
</dbReference>
<accession>A0A3D9I1S2</accession>
<dbReference type="SMART" id="SM00829">
    <property type="entry name" value="PKS_ER"/>
    <property type="match status" value="1"/>
</dbReference>
<dbReference type="Gene3D" id="3.40.50.720">
    <property type="entry name" value="NAD(P)-binding Rossmann-like Domain"/>
    <property type="match status" value="1"/>
</dbReference>
<dbReference type="InterPro" id="IPR036291">
    <property type="entry name" value="NAD(P)-bd_dom_sf"/>
</dbReference>
<dbReference type="InterPro" id="IPR020843">
    <property type="entry name" value="ER"/>
</dbReference>
<evidence type="ECO:0000259" key="1">
    <source>
        <dbReference type="SMART" id="SM00829"/>
    </source>
</evidence>
<dbReference type="SUPFAM" id="SSF50129">
    <property type="entry name" value="GroES-like"/>
    <property type="match status" value="1"/>
</dbReference>
<comment type="caution">
    <text evidence="2">The sequence shown here is derived from an EMBL/GenBank/DDBJ whole genome shotgun (WGS) entry which is preliminary data.</text>
</comment>
<protein>
    <submittedName>
        <fullName evidence="2">NADPH:quinone reductase-like Zn-dependent oxidoreductase</fullName>
    </submittedName>
</protein>
<dbReference type="PANTHER" id="PTHR44013:SF1">
    <property type="entry name" value="ZINC-TYPE ALCOHOL DEHYDROGENASE-LIKE PROTEIN C16A3.02C"/>
    <property type="match status" value="1"/>
</dbReference>
<dbReference type="GO" id="GO:0016491">
    <property type="term" value="F:oxidoreductase activity"/>
    <property type="evidence" value="ECO:0007669"/>
    <property type="project" value="InterPro"/>
</dbReference>
<organism evidence="2 3">
    <name type="scientific">Cohnella lupini</name>
    <dbReference type="NCBI Taxonomy" id="1294267"/>
    <lineage>
        <taxon>Bacteria</taxon>
        <taxon>Bacillati</taxon>
        <taxon>Bacillota</taxon>
        <taxon>Bacilli</taxon>
        <taxon>Bacillales</taxon>
        <taxon>Paenibacillaceae</taxon>
        <taxon>Cohnella</taxon>
    </lineage>
</organism>
<dbReference type="SUPFAM" id="SSF51735">
    <property type="entry name" value="NAD(P)-binding Rossmann-fold domains"/>
    <property type="match status" value="1"/>
</dbReference>
<dbReference type="Proteomes" id="UP000256869">
    <property type="component" value="Unassembled WGS sequence"/>
</dbReference>
<proteinExistence type="predicted"/>
<dbReference type="Gene3D" id="3.90.180.10">
    <property type="entry name" value="Medium-chain alcohol dehydrogenases, catalytic domain"/>
    <property type="match status" value="1"/>
</dbReference>
<gene>
    <name evidence="2" type="ORF">DFP95_11648</name>
</gene>
<keyword evidence="3" id="KW-1185">Reference proteome</keyword>
<dbReference type="InterPro" id="IPR052733">
    <property type="entry name" value="Chloroplast_QOR"/>
</dbReference>
<dbReference type="EMBL" id="QRDY01000016">
    <property type="protein sequence ID" value="RED55722.1"/>
    <property type="molecule type" value="Genomic_DNA"/>
</dbReference>